<dbReference type="PROSITE" id="PS51294">
    <property type="entry name" value="HTH_MYB"/>
    <property type="match status" value="1"/>
</dbReference>
<reference evidence="9 10" key="1">
    <citation type="journal article" date="2017" name="Genome Biol. Evol.">
        <title>Phytophthora megakarya and P. palmivora, closely related causal agents of cacao black pod rot, underwent increases in genome sizes and gene numbers by different mechanisms.</title>
        <authorList>
            <person name="Ali S.S."/>
            <person name="Shao J."/>
            <person name="Lary D.J."/>
            <person name="Kronmiller B."/>
            <person name="Shen D."/>
            <person name="Strem M.D."/>
            <person name="Amoako-Attah I."/>
            <person name="Akrofi A.Y."/>
            <person name="Begoude B.A."/>
            <person name="Ten Hoopen G.M."/>
            <person name="Coulibaly K."/>
            <person name="Kebe B.I."/>
            <person name="Melnick R.L."/>
            <person name="Guiltinan M.J."/>
            <person name="Tyler B.M."/>
            <person name="Meinhardt L.W."/>
            <person name="Bailey B.A."/>
        </authorList>
    </citation>
    <scope>NUCLEOTIDE SEQUENCE [LARGE SCALE GENOMIC DNA]</scope>
    <source>
        <strain evidence="10">sbr112.9</strain>
    </source>
</reference>
<dbReference type="PANTHER" id="PTHR12802:SF155">
    <property type="entry name" value="DEUBIQUITINASE MYSM1"/>
    <property type="match status" value="1"/>
</dbReference>
<dbReference type="CDD" id="cd00167">
    <property type="entry name" value="SANT"/>
    <property type="match status" value="1"/>
</dbReference>
<keyword evidence="3" id="KW-0804">Transcription</keyword>
<comment type="caution">
    <text evidence="9">The sequence shown here is derived from an EMBL/GenBank/DDBJ whole genome shotgun (WGS) entry which is preliminary data.</text>
</comment>
<feature type="domain" description="Myb-like" evidence="6">
    <location>
        <begin position="1"/>
        <end position="49"/>
    </location>
</feature>
<evidence type="ECO:0000256" key="1">
    <source>
        <dbReference type="ARBA" id="ARBA00023015"/>
    </source>
</evidence>
<dbReference type="PANTHER" id="PTHR12802">
    <property type="entry name" value="SWI/SNF COMPLEX-RELATED"/>
    <property type="match status" value="1"/>
</dbReference>
<evidence type="ECO:0000259" key="6">
    <source>
        <dbReference type="PROSITE" id="PS50090"/>
    </source>
</evidence>
<dbReference type="NCBIfam" id="TIGR01557">
    <property type="entry name" value="myb_SHAQKYF"/>
    <property type="match status" value="1"/>
</dbReference>
<dbReference type="SMART" id="SM00717">
    <property type="entry name" value="SANT"/>
    <property type="match status" value="1"/>
</dbReference>
<organism evidence="9 10">
    <name type="scientific">Phytophthora palmivora</name>
    <dbReference type="NCBI Taxonomy" id="4796"/>
    <lineage>
        <taxon>Eukaryota</taxon>
        <taxon>Sar</taxon>
        <taxon>Stramenopiles</taxon>
        <taxon>Oomycota</taxon>
        <taxon>Peronosporomycetes</taxon>
        <taxon>Peronosporales</taxon>
        <taxon>Peronosporaceae</taxon>
        <taxon>Phytophthora</taxon>
    </lineage>
</organism>
<feature type="domain" description="HTH myb-type" evidence="8">
    <location>
        <begin position="1"/>
        <end position="53"/>
    </location>
</feature>
<evidence type="ECO:0000256" key="5">
    <source>
        <dbReference type="SAM" id="MobiDB-lite"/>
    </source>
</evidence>
<name>A0A2P4WXW5_9STRA</name>
<dbReference type="Proteomes" id="UP000237271">
    <property type="component" value="Unassembled WGS sequence"/>
</dbReference>
<keyword evidence="10" id="KW-1185">Reference proteome</keyword>
<dbReference type="InterPro" id="IPR017930">
    <property type="entry name" value="Myb_dom"/>
</dbReference>
<dbReference type="SUPFAM" id="SSF46689">
    <property type="entry name" value="Homeodomain-like"/>
    <property type="match status" value="1"/>
</dbReference>
<evidence type="ECO:0000259" key="7">
    <source>
        <dbReference type="PROSITE" id="PS51293"/>
    </source>
</evidence>
<keyword evidence="4" id="KW-0539">Nucleus</keyword>
<protein>
    <submittedName>
        <fullName evidence="9">Uncharacterized protein</fullName>
    </submittedName>
</protein>
<dbReference type="InterPro" id="IPR001005">
    <property type="entry name" value="SANT/Myb"/>
</dbReference>
<evidence type="ECO:0000259" key="8">
    <source>
        <dbReference type="PROSITE" id="PS51294"/>
    </source>
</evidence>
<evidence type="ECO:0000256" key="3">
    <source>
        <dbReference type="ARBA" id="ARBA00023163"/>
    </source>
</evidence>
<keyword evidence="2" id="KW-0238">DNA-binding</keyword>
<dbReference type="Pfam" id="PF00249">
    <property type="entry name" value="Myb_DNA-binding"/>
    <property type="match status" value="1"/>
</dbReference>
<accession>A0A2P4WXW5</accession>
<dbReference type="OrthoDB" id="118550at2759"/>
<proteinExistence type="predicted"/>
<feature type="domain" description="SANT" evidence="7">
    <location>
        <begin position="1"/>
        <end position="53"/>
    </location>
</feature>
<dbReference type="EMBL" id="NCKW01020350">
    <property type="protein sequence ID" value="POM58127.1"/>
    <property type="molecule type" value="Genomic_DNA"/>
</dbReference>
<keyword evidence="1" id="KW-0805">Transcription regulation</keyword>
<dbReference type="Gene3D" id="1.10.10.60">
    <property type="entry name" value="Homeodomain-like"/>
    <property type="match status" value="1"/>
</dbReference>
<evidence type="ECO:0000313" key="9">
    <source>
        <dbReference type="EMBL" id="POM58127.1"/>
    </source>
</evidence>
<dbReference type="InterPro" id="IPR009057">
    <property type="entry name" value="Homeodomain-like_sf"/>
</dbReference>
<evidence type="ECO:0000256" key="2">
    <source>
        <dbReference type="ARBA" id="ARBA00023125"/>
    </source>
</evidence>
<gene>
    <name evidence="9" type="ORF">PHPALM_37270</name>
</gene>
<dbReference type="PROSITE" id="PS51293">
    <property type="entry name" value="SANT"/>
    <property type="match status" value="1"/>
</dbReference>
<dbReference type="GO" id="GO:0003677">
    <property type="term" value="F:DNA binding"/>
    <property type="evidence" value="ECO:0007669"/>
    <property type="project" value="UniProtKB-KW"/>
</dbReference>
<dbReference type="InterPro" id="IPR017884">
    <property type="entry name" value="SANT_dom"/>
</dbReference>
<dbReference type="InterPro" id="IPR006447">
    <property type="entry name" value="Myb_dom_plants"/>
</dbReference>
<evidence type="ECO:0000256" key="4">
    <source>
        <dbReference type="ARBA" id="ARBA00023242"/>
    </source>
</evidence>
<dbReference type="AlphaFoldDB" id="A0A2P4WXW5"/>
<evidence type="ECO:0000313" key="10">
    <source>
        <dbReference type="Proteomes" id="UP000237271"/>
    </source>
</evidence>
<dbReference type="PROSITE" id="PS50090">
    <property type="entry name" value="MYB_LIKE"/>
    <property type="match status" value="1"/>
</dbReference>
<feature type="region of interest" description="Disordered" evidence="5">
    <location>
        <begin position="43"/>
        <end position="67"/>
    </location>
</feature>
<sequence length="107" mass="12392">MKSGIWSRDEHERYCEALEIFRYGSWKQIAEYVGSRTERQVLSHAQSIRARKKKDEERRQTESTSKLKAVDQNAITPVLSTPNLRKTQQFTSEELLAASMTGIYHSS</sequence>